<accession>A0ABU0WV20</accession>
<evidence type="ECO:0000256" key="1">
    <source>
        <dbReference type="ARBA" id="ARBA00022670"/>
    </source>
</evidence>
<dbReference type="Pfam" id="PF07687">
    <property type="entry name" value="M20_dimer"/>
    <property type="match status" value="1"/>
</dbReference>
<gene>
    <name evidence="5" type="ORF">CKY47_06835</name>
</gene>
<proteinExistence type="predicted"/>
<keyword evidence="6" id="KW-1185">Reference proteome</keyword>
<dbReference type="SUPFAM" id="SSF53187">
    <property type="entry name" value="Zn-dependent exopeptidases"/>
    <property type="match status" value="1"/>
</dbReference>
<dbReference type="InterPro" id="IPR051458">
    <property type="entry name" value="Cyt/Met_Dipeptidase"/>
</dbReference>
<keyword evidence="3" id="KW-0378">Hydrolase</keyword>
<dbReference type="Gene3D" id="3.40.630.10">
    <property type="entry name" value="Zn peptidases"/>
    <property type="match status" value="1"/>
</dbReference>
<dbReference type="InterPro" id="IPR002933">
    <property type="entry name" value="Peptidase_M20"/>
</dbReference>
<keyword evidence="2" id="KW-0479">Metal-binding</keyword>
<evidence type="ECO:0000259" key="4">
    <source>
        <dbReference type="Pfam" id="PF07687"/>
    </source>
</evidence>
<dbReference type="PANTHER" id="PTHR43270:SF12">
    <property type="entry name" value="SUCCINYL-DIAMINOPIMELATE DESUCCINYLASE"/>
    <property type="match status" value="1"/>
</dbReference>
<evidence type="ECO:0000313" key="5">
    <source>
        <dbReference type="EMBL" id="MDQ2583703.1"/>
    </source>
</evidence>
<dbReference type="NCBIfam" id="NF005914">
    <property type="entry name" value="PRK07907.1"/>
    <property type="match status" value="1"/>
</dbReference>
<dbReference type="InterPro" id="IPR011650">
    <property type="entry name" value="Peptidase_M20_dimer"/>
</dbReference>
<sequence length="478" mass="50416">MTAVASEEGLHDHVRDSAPEFWQALIDLVKHKSTADQPDPPLCVTAETIAGLFRSVGLSSAGVTTITHGGKSSAPLVYADERADTDGARTVLLYAHYDVQPADESTWQVTKPFVPKEVAAGGDTRLYGRGAADDKSGVVMHLGALKALRETWSRLPVNVKVVVEGEEESGSVLDSYLADNPGDPRFKADLVVVADTGNLAVGRPALTSTLRGILAVDVTVRTLAKEVHSGMYGGPAPDAFMVLARLLSTMHDANGDVAVPGLTRFEHDWPAVPEEQYRENAGVEPGVDLVGTGTLAQRLFGRPALNVVGLRGAPSMDRPANVLHPEVTARISVRLAPNQDPDAALRAIEEHIGANAPGAVVREVEPVSLGQGFAAYRGPYHAAVETALKTAYGTGDVAHAGQGGSIPLVSALHAANPGSDIVLWGCEEPLANIHGDDESVSRSELERMTLAEALLLNALAEPRRTAPARGRTTTGRRT</sequence>
<protein>
    <submittedName>
        <fullName evidence="5">Dipeptidase</fullName>
    </submittedName>
</protein>
<dbReference type="Gene3D" id="3.30.70.360">
    <property type="match status" value="1"/>
</dbReference>
<evidence type="ECO:0000313" key="6">
    <source>
        <dbReference type="Proteomes" id="UP001225605"/>
    </source>
</evidence>
<name>A0ABU0WV20_9PSEU</name>
<dbReference type="RefSeq" id="WP_306744817.1">
    <property type="nucleotide sequence ID" value="NZ_NSDM01000002.1"/>
</dbReference>
<organism evidence="5 6">
    <name type="scientific">Saccharothrix yanglingensis</name>
    <dbReference type="NCBI Taxonomy" id="659496"/>
    <lineage>
        <taxon>Bacteria</taxon>
        <taxon>Bacillati</taxon>
        <taxon>Actinomycetota</taxon>
        <taxon>Actinomycetes</taxon>
        <taxon>Pseudonocardiales</taxon>
        <taxon>Pseudonocardiaceae</taxon>
        <taxon>Saccharothrix</taxon>
    </lineage>
</organism>
<evidence type="ECO:0000256" key="3">
    <source>
        <dbReference type="ARBA" id="ARBA00022801"/>
    </source>
</evidence>
<reference evidence="5 6" key="1">
    <citation type="submission" date="2017-06" db="EMBL/GenBank/DDBJ databases">
        <title>Cultured bacterium strain Saccharothrix yanglingensis Hhs.015.</title>
        <authorList>
            <person name="Xia Y."/>
        </authorList>
    </citation>
    <scope>NUCLEOTIDE SEQUENCE [LARGE SCALE GENOMIC DNA]</scope>
    <source>
        <strain evidence="5 6">Hhs.015</strain>
    </source>
</reference>
<dbReference type="Proteomes" id="UP001225605">
    <property type="component" value="Unassembled WGS sequence"/>
</dbReference>
<keyword evidence="1" id="KW-0645">Protease</keyword>
<dbReference type="PANTHER" id="PTHR43270">
    <property type="entry name" value="BETA-ALA-HIS DIPEPTIDASE"/>
    <property type="match status" value="1"/>
</dbReference>
<dbReference type="Pfam" id="PF01546">
    <property type="entry name" value="Peptidase_M20"/>
    <property type="match status" value="1"/>
</dbReference>
<dbReference type="EMBL" id="NSDM01000002">
    <property type="protein sequence ID" value="MDQ2583703.1"/>
    <property type="molecule type" value="Genomic_DNA"/>
</dbReference>
<comment type="caution">
    <text evidence="5">The sequence shown here is derived from an EMBL/GenBank/DDBJ whole genome shotgun (WGS) entry which is preliminary data.</text>
</comment>
<feature type="domain" description="Peptidase M20 dimerisation" evidence="4">
    <location>
        <begin position="210"/>
        <end position="357"/>
    </location>
</feature>
<evidence type="ECO:0000256" key="2">
    <source>
        <dbReference type="ARBA" id="ARBA00022723"/>
    </source>
</evidence>